<feature type="transmembrane region" description="Helical" evidence="1">
    <location>
        <begin position="12"/>
        <end position="32"/>
    </location>
</feature>
<sequence>MFDLSVLQDESLRIPLLIIVSLTLVSLGSVAWRRKRLAQAIQDVEVHLEDLLAGRREEPGTRDEGRALWRAVREQLVFPPGKQEVPGPILMRSSPSRELRETCRALFRHSMGHGIGRNLTGIALVMTFGLLGVVLVGPVQAALTSTGAGGASQADLLSQAIGKMGAKFFISAAGLLGTLFFQAFAFSSERRLLMRLDAMRASFERITLTLDAHEISLAAARRDALGVLKTEIVQTRRDLSDRLSHLESVEVSLQDIGLEVQKNFGTMMKEQVGDVITRQLGSVEKAVRDIAVDLQRSISLGFTAALQLEMAGVRAHLDAIQQTLAGQQEHDLGRILEQLRDTVSGGFHTQSQDMARQMAGLVEVLPRLEQQFEVMTQTLGSHARQWGSENQRAVEALGEKVSELVGSFDGVRDRMEGSGSNIVSSFKDVLTEMRKSSSEMVGLAAQASLNMQSNSVQQSGVLREQLEDLRLRSASDMGQFQAQSQQFAMLMGETQEGLRVLTKQMSDTADKLAAASRGVGDSHHQAGVVSGKMEAVAQRLSDTANAFQRLSQERSNVVKQEQALLNAQREAVDRVGPVLNALTKTYEDSVSRQAQILSSQWTEVMHRLDSVVDRSSGELVQGVDDLTEMVQQLKETLRPQVARR</sequence>
<evidence type="ECO:0000256" key="1">
    <source>
        <dbReference type="SAM" id="Phobius"/>
    </source>
</evidence>
<feature type="transmembrane region" description="Helical" evidence="1">
    <location>
        <begin position="168"/>
        <end position="186"/>
    </location>
</feature>
<dbReference type="RefSeq" id="WP_240672859.1">
    <property type="nucleotide sequence ID" value="NZ_CP034669.1"/>
</dbReference>
<keyword evidence="1" id="KW-0812">Transmembrane</keyword>
<dbReference type="EMBL" id="CP034669">
    <property type="protein sequence ID" value="QAT84530.1"/>
    <property type="molecule type" value="Genomic_DNA"/>
</dbReference>
<keyword evidence="1" id="KW-1133">Transmembrane helix</keyword>
<name>A0A410RRI6_CORCK</name>
<keyword evidence="1" id="KW-0472">Membrane</keyword>
<organism evidence="2 3">
    <name type="scientific">Corallococcus coralloides</name>
    <name type="common">Myxococcus coralloides</name>
    <dbReference type="NCBI Taxonomy" id="184914"/>
    <lineage>
        <taxon>Bacteria</taxon>
        <taxon>Pseudomonadati</taxon>
        <taxon>Myxococcota</taxon>
        <taxon>Myxococcia</taxon>
        <taxon>Myxococcales</taxon>
        <taxon>Cystobacterineae</taxon>
        <taxon>Myxococcaceae</taxon>
        <taxon>Corallococcus</taxon>
    </lineage>
</organism>
<dbReference type="Proteomes" id="UP000288758">
    <property type="component" value="Chromosome"/>
</dbReference>
<evidence type="ECO:0000313" key="3">
    <source>
        <dbReference type="Proteomes" id="UP000288758"/>
    </source>
</evidence>
<protein>
    <submittedName>
        <fullName evidence="2">Uncharacterized protein</fullName>
    </submittedName>
</protein>
<proteinExistence type="predicted"/>
<evidence type="ECO:0000313" key="2">
    <source>
        <dbReference type="EMBL" id="QAT84530.1"/>
    </source>
</evidence>
<accession>A0A410RRI6</accession>
<gene>
    <name evidence="2" type="ORF">EJ065_2960</name>
</gene>
<reference evidence="2 3" key="1">
    <citation type="submission" date="2018-12" db="EMBL/GenBank/DDBJ databases">
        <title>Complete Genome Sequence of the Corallopyronin A producing Myxobacterium Corallococcus coralloides B035.</title>
        <authorList>
            <person name="Bouhired S.M."/>
            <person name="Rupp O."/>
            <person name="Blom J."/>
            <person name="Schaeberle T.F."/>
            <person name="Kehraus S."/>
            <person name="Schiefer A."/>
            <person name="Pfarr K."/>
            <person name="Goesmann A."/>
            <person name="Hoerauf A."/>
            <person name="Koenig G.M."/>
        </authorList>
    </citation>
    <scope>NUCLEOTIDE SEQUENCE [LARGE SCALE GENOMIC DNA]</scope>
    <source>
        <strain evidence="2 3">B035</strain>
    </source>
</reference>
<dbReference type="AlphaFoldDB" id="A0A410RRI6"/>
<feature type="transmembrane region" description="Helical" evidence="1">
    <location>
        <begin position="118"/>
        <end position="137"/>
    </location>
</feature>